<organism evidence="2 3">
    <name type="scientific">Saitoella complicata (strain BCRC 22490 / CBS 7301 / JCM 7358 / NBRC 10748 / NRRL Y-17804)</name>
    <dbReference type="NCBI Taxonomy" id="698492"/>
    <lineage>
        <taxon>Eukaryota</taxon>
        <taxon>Fungi</taxon>
        <taxon>Dikarya</taxon>
        <taxon>Ascomycota</taxon>
        <taxon>Taphrinomycotina</taxon>
        <taxon>Taphrinomycotina incertae sedis</taxon>
        <taxon>Saitoella</taxon>
    </lineage>
</organism>
<name>A0A0E9NJE2_SAICN</name>
<reference evidence="2 3" key="2">
    <citation type="journal article" date="2014" name="J. Gen. Appl. Microbiol.">
        <title>The early diverging ascomycetous budding yeast Saitoella complicata has three histone deacetylases belonging to the Clr6, Hos2, and Rpd3 lineages.</title>
        <authorList>
            <person name="Nishida H."/>
            <person name="Matsumoto T."/>
            <person name="Kondo S."/>
            <person name="Hamamoto M."/>
            <person name="Yoshikawa H."/>
        </authorList>
    </citation>
    <scope>NUCLEOTIDE SEQUENCE [LARGE SCALE GENOMIC DNA]</scope>
    <source>
        <strain evidence="2 3">NRRL Y-17804</strain>
    </source>
</reference>
<evidence type="ECO:0000313" key="2">
    <source>
        <dbReference type="EMBL" id="GAO49821.1"/>
    </source>
</evidence>
<dbReference type="Proteomes" id="UP000033140">
    <property type="component" value="Unassembled WGS sequence"/>
</dbReference>
<reference evidence="2 3" key="3">
    <citation type="journal article" date="2015" name="Genome Announc.">
        <title>Draft Genome Sequence of the Archiascomycetous Yeast Saitoella complicata.</title>
        <authorList>
            <person name="Yamauchi K."/>
            <person name="Kondo S."/>
            <person name="Hamamoto M."/>
            <person name="Takahashi Y."/>
            <person name="Ogura Y."/>
            <person name="Hayashi T."/>
            <person name="Nishida H."/>
        </authorList>
    </citation>
    <scope>NUCLEOTIDE SEQUENCE [LARGE SCALE GENOMIC DNA]</scope>
    <source>
        <strain evidence="2 3">NRRL Y-17804</strain>
    </source>
</reference>
<comment type="caution">
    <text evidence="2">The sequence shown here is derived from an EMBL/GenBank/DDBJ whole genome shotgun (WGS) entry which is preliminary data.</text>
</comment>
<gene>
    <name evidence="2" type="ORF">G7K_3959-t1</name>
</gene>
<reference evidence="2 3" key="1">
    <citation type="journal article" date="2011" name="J. Gen. Appl. Microbiol.">
        <title>Draft genome sequencing of the enigmatic yeast Saitoella complicata.</title>
        <authorList>
            <person name="Nishida H."/>
            <person name="Hamamoto M."/>
            <person name="Sugiyama J."/>
        </authorList>
    </citation>
    <scope>NUCLEOTIDE SEQUENCE [LARGE SCALE GENOMIC DNA]</scope>
    <source>
        <strain evidence="2 3">NRRL Y-17804</strain>
    </source>
</reference>
<evidence type="ECO:0000256" key="1">
    <source>
        <dbReference type="SAM" id="MobiDB-lite"/>
    </source>
</evidence>
<keyword evidence="3" id="KW-1185">Reference proteome</keyword>
<dbReference type="EMBL" id="BACD03000026">
    <property type="protein sequence ID" value="GAO49821.1"/>
    <property type="molecule type" value="Genomic_DNA"/>
</dbReference>
<sequence>MNTTTSTLNNNKIEESQMMATSAFSLDMHRFLRELNTSVLPTGASLPGQPAMPSIKDILTLVGPDISHETLMTAHSAFSSSMHNFLRDLNTPSPMAKPRPSSTPAPKHMNHLSQVFWRPRDPEAVLTPGHEDNIMRILFRKRINAAIANEASNHFPLVRLGEAGEFWLLMKVMRRIVEDEEEEEVEYKEGLAGFLNRMEWWAAHCVSERVEGDAGVEVEGVMRCSFGVECGWCYDEVRQAEDTDEGEEEGCEIMKGKVSDDGTGSDSGVEF</sequence>
<feature type="region of interest" description="Disordered" evidence="1">
    <location>
        <begin position="244"/>
        <end position="271"/>
    </location>
</feature>
<accession>A0A0E9NJE2</accession>
<protein>
    <submittedName>
        <fullName evidence="2">Uncharacterized protein</fullName>
    </submittedName>
</protein>
<evidence type="ECO:0000313" key="3">
    <source>
        <dbReference type="Proteomes" id="UP000033140"/>
    </source>
</evidence>
<proteinExistence type="predicted"/>
<feature type="compositionally biased region" description="Polar residues" evidence="1">
    <location>
        <begin position="262"/>
        <end position="271"/>
    </location>
</feature>
<dbReference type="AlphaFoldDB" id="A0A0E9NJE2"/>